<organism evidence="1 2">
    <name type="scientific">Candidatus Gallionella acididurans</name>
    <dbReference type="NCBI Taxonomy" id="1796491"/>
    <lineage>
        <taxon>Bacteria</taxon>
        <taxon>Pseudomonadati</taxon>
        <taxon>Pseudomonadota</taxon>
        <taxon>Betaproteobacteria</taxon>
        <taxon>Nitrosomonadales</taxon>
        <taxon>Gallionellaceae</taxon>
        <taxon>Gallionella</taxon>
    </lineage>
</organism>
<evidence type="ECO:0000313" key="2">
    <source>
        <dbReference type="Proteomes" id="UP000070578"/>
    </source>
</evidence>
<dbReference type="AlphaFoldDB" id="A0A139BWC7"/>
<protein>
    <submittedName>
        <fullName evidence="1">Uncharacterized protein</fullName>
    </submittedName>
</protein>
<accession>A0A139BWC7</accession>
<evidence type="ECO:0000313" key="1">
    <source>
        <dbReference type="EMBL" id="KXS33291.1"/>
    </source>
</evidence>
<proteinExistence type="predicted"/>
<dbReference type="Proteomes" id="UP000070578">
    <property type="component" value="Unassembled WGS sequence"/>
</dbReference>
<gene>
    <name evidence="1" type="ORF">AWT59_0594</name>
</gene>
<sequence length="96" mass="10615">MRLNNPIGRVYQPVSAELAGKEDMAFNPVHADLFGVNAAELHAQFITHLVKQFWGVWRGAFIGKIRVCHNFTSFKNGALQIAVQIICLEGAFAGVF</sequence>
<dbReference type="EMBL" id="LSLI01000008">
    <property type="protein sequence ID" value="KXS33291.1"/>
    <property type="molecule type" value="Genomic_DNA"/>
</dbReference>
<reference evidence="1 2" key="1">
    <citation type="submission" date="2016-02" db="EMBL/GenBank/DDBJ databases">
        <authorList>
            <person name="Wen L."/>
            <person name="He K."/>
            <person name="Yang H."/>
        </authorList>
    </citation>
    <scope>NUCLEOTIDE SEQUENCE [LARGE SCALE GENOMIC DNA]</scope>
    <source>
        <strain evidence="1">ShG14-8</strain>
    </source>
</reference>
<comment type="caution">
    <text evidence="1">The sequence shown here is derived from an EMBL/GenBank/DDBJ whole genome shotgun (WGS) entry which is preliminary data.</text>
</comment>
<reference evidence="1 2" key="2">
    <citation type="submission" date="2016-03" db="EMBL/GenBank/DDBJ databases">
        <title>New uncultured bacterium of the family Gallionellaceae from acid mine drainage: description and reconstruction of genome based on metagenomic analysis of microbial community.</title>
        <authorList>
            <person name="Kadnikov V."/>
            <person name="Ivasenko D."/>
            <person name="Beletsky A."/>
            <person name="Mardanov A."/>
            <person name="Danilova E."/>
            <person name="Pimenov N."/>
            <person name="Karnachuk O."/>
            <person name="Ravin N."/>
        </authorList>
    </citation>
    <scope>NUCLEOTIDE SEQUENCE [LARGE SCALE GENOMIC DNA]</scope>
    <source>
        <strain evidence="1">ShG14-8</strain>
    </source>
</reference>
<name>A0A139BWC7_9PROT</name>